<evidence type="ECO:0000313" key="11">
    <source>
        <dbReference type="EMBL" id="KAI0292839.1"/>
    </source>
</evidence>
<evidence type="ECO:0000256" key="6">
    <source>
        <dbReference type="ARBA" id="ARBA00022822"/>
    </source>
</evidence>
<dbReference type="PANTHER" id="PTHR43285:SF2">
    <property type="entry name" value="ANTHRANILATE PHOSPHORIBOSYLTRANSFERASE"/>
    <property type="match status" value="1"/>
</dbReference>
<evidence type="ECO:0000256" key="9">
    <source>
        <dbReference type="ARBA" id="ARBA00071401"/>
    </source>
</evidence>
<evidence type="ECO:0000256" key="1">
    <source>
        <dbReference type="ARBA" id="ARBA00004907"/>
    </source>
</evidence>
<dbReference type="GO" id="GO:0004048">
    <property type="term" value="F:anthranilate phosphoribosyltransferase activity"/>
    <property type="evidence" value="ECO:0007669"/>
    <property type="project" value="UniProtKB-EC"/>
</dbReference>
<accession>A0AAD4LWY1</accession>
<dbReference type="GO" id="GO:0000162">
    <property type="term" value="P:L-tryptophan biosynthetic process"/>
    <property type="evidence" value="ECO:0007669"/>
    <property type="project" value="UniProtKB-KW"/>
</dbReference>
<dbReference type="Pfam" id="PF00591">
    <property type="entry name" value="Glycos_transf_3"/>
    <property type="match status" value="1"/>
</dbReference>
<dbReference type="InterPro" id="IPR000312">
    <property type="entry name" value="Glycosyl_Trfase_fam3"/>
</dbReference>
<evidence type="ECO:0000256" key="3">
    <source>
        <dbReference type="ARBA" id="ARBA00022605"/>
    </source>
</evidence>
<organism evidence="11 12">
    <name type="scientific">Multifurca ochricompacta</name>
    <dbReference type="NCBI Taxonomy" id="376703"/>
    <lineage>
        <taxon>Eukaryota</taxon>
        <taxon>Fungi</taxon>
        <taxon>Dikarya</taxon>
        <taxon>Basidiomycota</taxon>
        <taxon>Agaricomycotina</taxon>
        <taxon>Agaricomycetes</taxon>
        <taxon>Russulales</taxon>
        <taxon>Russulaceae</taxon>
        <taxon>Multifurca</taxon>
    </lineage>
</organism>
<dbReference type="EC" id="2.4.2.18" evidence="2"/>
<keyword evidence="6" id="KW-0822">Tryptophan biosynthesis</keyword>
<evidence type="ECO:0000256" key="8">
    <source>
        <dbReference type="ARBA" id="ARBA00061500"/>
    </source>
</evidence>
<evidence type="ECO:0000259" key="10">
    <source>
        <dbReference type="Pfam" id="PF00591"/>
    </source>
</evidence>
<evidence type="ECO:0000256" key="7">
    <source>
        <dbReference type="ARBA" id="ARBA00023141"/>
    </source>
</evidence>
<sequence>MPDLSPTTFRPILSKLIKSPQDFGTADIETALDHVITPGAALPEQVGAFLTGIAVARVELQKELIISAAAFIYSRSIPAIVFNANNDSIVDIVGTGGDGHNTFNVSTTAAIVAAGAGARVIKHGSRASTSTSGSADLLQALGCVFTPPRAIAPSPIPSIPFAFILAPHYHPALATLAPARRALPFRTLFNVLGPLLNPARPRGMVLGVAEPALGPPFVAALKAAGVKRAYVVCGAEGLDEISCAGDTHVWELLEDGGIKEQTLCPADFGLPPHPLSDVKSGTPAENAAVFKALLTSGYNVPKHLTPILDFVLLNAAALLVIAGVADSFRDGVSLAREAITSGKAWRALETLRDHGLKESVEAEVTV</sequence>
<comment type="similarity">
    <text evidence="8">Belongs to the anthranilate phosphoribosyltransferase family.</text>
</comment>
<dbReference type="InterPro" id="IPR035902">
    <property type="entry name" value="Nuc_phospho_transferase"/>
</dbReference>
<evidence type="ECO:0000256" key="5">
    <source>
        <dbReference type="ARBA" id="ARBA00022679"/>
    </source>
</evidence>
<keyword evidence="7" id="KW-0057">Aromatic amino acid biosynthesis</keyword>
<keyword evidence="5" id="KW-0808">Transferase</keyword>
<evidence type="ECO:0000313" key="12">
    <source>
        <dbReference type="Proteomes" id="UP001203297"/>
    </source>
</evidence>
<name>A0AAD4LWY1_9AGAM</name>
<keyword evidence="12" id="KW-1185">Reference proteome</keyword>
<dbReference type="Gene3D" id="3.40.1030.10">
    <property type="entry name" value="Nucleoside phosphorylase/phosphoribosyltransferase catalytic domain"/>
    <property type="match status" value="1"/>
</dbReference>
<dbReference type="HAMAP" id="MF_00211">
    <property type="entry name" value="TrpD"/>
    <property type="match status" value="1"/>
</dbReference>
<reference evidence="11" key="1">
    <citation type="journal article" date="2022" name="New Phytol.">
        <title>Evolutionary transition to the ectomycorrhizal habit in the genomes of a hyperdiverse lineage of mushroom-forming fungi.</title>
        <authorList>
            <person name="Looney B."/>
            <person name="Miyauchi S."/>
            <person name="Morin E."/>
            <person name="Drula E."/>
            <person name="Courty P.E."/>
            <person name="Kohler A."/>
            <person name="Kuo A."/>
            <person name="LaButti K."/>
            <person name="Pangilinan J."/>
            <person name="Lipzen A."/>
            <person name="Riley R."/>
            <person name="Andreopoulos W."/>
            <person name="He G."/>
            <person name="Johnson J."/>
            <person name="Nolan M."/>
            <person name="Tritt A."/>
            <person name="Barry K.W."/>
            <person name="Grigoriev I.V."/>
            <person name="Nagy L.G."/>
            <person name="Hibbett D."/>
            <person name="Henrissat B."/>
            <person name="Matheny P.B."/>
            <person name="Labbe J."/>
            <person name="Martin F.M."/>
        </authorList>
    </citation>
    <scope>NUCLEOTIDE SEQUENCE</scope>
    <source>
        <strain evidence="11">BPL690</strain>
    </source>
</reference>
<evidence type="ECO:0000256" key="2">
    <source>
        <dbReference type="ARBA" id="ARBA00011948"/>
    </source>
</evidence>
<evidence type="ECO:0000256" key="4">
    <source>
        <dbReference type="ARBA" id="ARBA00022676"/>
    </source>
</evidence>
<dbReference type="Proteomes" id="UP001203297">
    <property type="component" value="Unassembled WGS sequence"/>
</dbReference>
<protein>
    <recommendedName>
        <fullName evidence="9">Anthranilate phosphoribosyltransferase</fullName>
        <ecNumber evidence="2">2.4.2.18</ecNumber>
    </recommendedName>
</protein>
<comment type="pathway">
    <text evidence="1">Amino-acid biosynthesis; L-tryptophan biosynthesis; L-tryptophan from chorismate: step 2/5.</text>
</comment>
<dbReference type="PANTHER" id="PTHR43285">
    <property type="entry name" value="ANTHRANILATE PHOSPHORIBOSYLTRANSFERASE"/>
    <property type="match status" value="1"/>
</dbReference>
<dbReference type="GO" id="GO:0005829">
    <property type="term" value="C:cytosol"/>
    <property type="evidence" value="ECO:0007669"/>
    <property type="project" value="TreeGrafter"/>
</dbReference>
<dbReference type="NCBIfam" id="TIGR01245">
    <property type="entry name" value="trpD"/>
    <property type="match status" value="1"/>
</dbReference>
<dbReference type="SUPFAM" id="SSF52418">
    <property type="entry name" value="Nucleoside phosphorylase/phosphoribosyltransferase catalytic domain"/>
    <property type="match status" value="1"/>
</dbReference>
<feature type="domain" description="Glycosyl transferase family 3" evidence="10">
    <location>
        <begin position="87"/>
        <end position="344"/>
    </location>
</feature>
<comment type="caution">
    <text evidence="11">The sequence shown here is derived from an EMBL/GenBank/DDBJ whole genome shotgun (WGS) entry which is preliminary data.</text>
</comment>
<dbReference type="InterPro" id="IPR005940">
    <property type="entry name" value="Anthranilate_Pribosyl_Tfrase"/>
</dbReference>
<dbReference type="EMBL" id="WTXG01000110">
    <property type="protein sequence ID" value="KAI0292839.1"/>
    <property type="molecule type" value="Genomic_DNA"/>
</dbReference>
<proteinExistence type="inferred from homology"/>
<keyword evidence="3" id="KW-0028">Amino-acid biosynthesis</keyword>
<dbReference type="FunFam" id="3.40.1030.10:FF:000002">
    <property type="entry name" value="Anthranilate phosphoribosyltransferase"/>
    <property type="match status" value="1"/>
</dbReference>
<gene>
    <name evidence="11" type="ORF">B0F90DRAFT_1822572</name>
</gene>
<keyword evidence="4 11" id="KW-0328">Glycosyltransferase</keyword>
<dbReference type="AlphaFoldDB" id="A0AAD4LWY1"/>